<evidence type="ECO:0000313" key="9">
    <source>
        <dbReference type="Proteomes" id="UP000019471"/>
    </source>
</evidence>
<reference evidence="8 9" key="1">
    <citation type="submission" date="2013-03" db="EMBL/GenBank/DDBJ databases">
        <title>The Genome Sequence of Cladophialophora psammophila CBS 110553.</title>
        <authorList>
            <consortium name="The Broad Institute Genomics Platform"/>
            <person name="Cuomo C."/>
            <person name="de Hoog S."/>
            <person name="Gorbushina A."/>
            <person name="Walker B."/>
            <person name="Young S.K."/>
            <person name="Zeng Q."/>
            <person name="Gargeya S."/>
            <person name="Fitzgerald M."/>
            <person name="Haas B."/>
            <person name="Abouelleil A."/>
            <person name="Allen A.W."/>
            <person name="Alvarado L."/>
            <person name="Arachchi H.M."/>
            <person name="Berlin A.M."/>
            <person name="Chapman S.B."/>
            <person name="Gainer-Dewar J."/>
            <person name="Goldberg J."/>
            <person name="Griggs A."/>
            <person name="Gujja S."/>
            <person name="Hansen M."/>
            <person name="Howarth C."/>
            <person name="Imamovic A."/>
            <person name="Ireland A."/>
            <person name="Larimer J."/>
            <person name="McCowan C."/>
            <person name="Murphy C."/>
            <person name="Pearson M."/>
            <person name="Poon T.W."/>
            <person name="Priest M."/>
            <person name="Roberts A."/>
            <person name="Saif S."/>
            <person name="Shea T."/>
            <person name="Sisk P."/>
            <person name="Sykes S."/>
            <person name="Wortman J."/>
            <person name="Nusbaum C."/>
            <person name="Birren B."/>
        </authorList>
    </citation>
    <scope>NUCLEOTIDE SEQUENCE [LARGE SCALE GENOMIC DNA]</scope>
    <source>
        <strain evidence="8 9">CBS 110553</strain>
    </source>
</reference>
<evidence type="ECO:0000256" key="5">
    <source>
        <dbReference type="SAM" id="MobiDB-lite"/>
    </source>
</evidence>
<sequence length="567" mass="61630">MEPYLLVAISVLVLTASISSTVKAGQSPLTSPTDQAALRACNILVELFPELVSFPNDRQYRSQQAQYWAFNQADFAPTCRLSPETPEQVSSLVSQLVALGDNVQFAITSGGHSTAHGASNLNDGITLDLSALSSVSVAHDYSYVEVGTGARWLDIYQILDPLGLAVSGGRAASVGIGGYLLGGLSPPEPNEITLLTKLPGSFLAKVILANGTVVNTSSSSHCNLFSVLKGGSNNFGIATRFRLRTFPLQEPLHVALLQYSHGHLSRVISALAVFTQNARLDPSSSAELSVGFDALSSQTVYVLTLTRVNSGSGSNKKDESPLWEPFLEIPTLETTMFRAGMTEVAEMVEMNNPYGFRVYKTTLTVHNDPNLLSKITDLFTANVVHNRTLDTEQHGSDARDPLFRAGMLLQPLTLPHLHYSRRQGARNLMGLDDEAEPLMLLSFESHHLHPTHDANSVATITRILAEAETLARRHGRSSSSSTTTTTTSSSTSALLRTDRTGNGDRDDGALHPFRYINYANTGQDVWALLEKKNKGRMMEEARKVRDAYDPKGVMATRVKGGFKLREE</sequence>
<dbReference type="Proteomes" id="UP000019471">
    <property type="component" value="Unassembled WGS sequence"/>
</dbReference>
<keyword evidence="6" id="KW-0732">Signal</keyword>
<evidence type="ECO:0000313" key="8">
    <source>
        <dbReference type="EMBL" id="EXJ69781.1"/>
    </source>
</evidence>
<keyword evidence="3" id="KW-0274">FAD</keyword>
<evidence type="ECO:0000256" key="1">
    <source>
        <dbReference type="ARBA" id="ARBA00005466"/>
    </source>
</evidence>
<feature type="signal peptide" evidence="6">
    <location>
        <begin position="1"/>
        <end position="24"/>
    </location>
</feature>
<dbReference type="RefSeq" id="XP_007745633.1">
    <property type="nucleotide sequence ID" value="XM_007747443.1"/>
</dbReference>
<accession>W9WYN7</accession>
<dbReference type="HOGENOM" id="CLU_018354_1_2_1"/>
<comment type="similarity">
    <text evidence="1">Belongs to the oxygen-dependent FAD-linked oxidoreductase family.</text>
</comment>
<dbReference type="OrthoDB" id="2151789at2759"/>
<feature type="compositionally biased region" description="Low complexity" evidence="5">
    <location>
        <begin position="477"/>
        <end position="492"/>
    </location>
</feature>
<dbReference type="InterPro" id="IPR006094">
    <property type="entry name" value="Oxid_FAD_bind_N"/>
</dbReference>
<feature type="chain" id="PRO_5004933965" description="FAD-binding PCMH-type domain-containing protein" evidence="6">
    <location>
        <begin position="25"/>
        <end position="567"/>
    </location>
</feature>
<feature type="compositionally biased region" description="Basic and acidic residues" evidence="5">
    <location>
        <begin position="496"/>
        <end position="509"/>
    </location>
</feature>
<dbReference type="Pfam" id="PF01565">
    <property type="entry name" value="FAD_binding_4"/>
    <property type="match status" value="1"/>
</dbReference>
<dbReference type="InterPro" id="IPR036318">
    <property type="entry name" value="FAD-bd_PCMH-like_sf"/>
</dbReference>
<dbReference type="PROSITE" id="PS51387">
    <property type="entry name" value="FAD_PCMH"/>
    <property type="match status" value="1"/>
</dbReference>
<evidence type="ECO:0000256" key="2">
    <source>
        <dbReference type="ARBA" id="ARBA00022630"/>
    </source>
</evidence>
<dbReference type="InterPro" id="IPR050416">
    <property type="entry name" value="FAD-linked_Oxidoreductase"/>
</dbReference>
<dbReference type="PANTHER" id="PTHR42973">
    <property type="entry name" value="BINDING OXIDOREDUCTASE, PUTATIVE (AFU_ORTHOLOGUE AFUA_1G17690)-RELATED"/>
    <property type="match status" value="1"/>
</dbReference>
<organism evidence="8 9">
    <name type="scientific">Cladophialophora psammophila CBS 110553</name>
    <dbReference type="NCBI Taxonomy" id="1182543"/>
    <lineage>
        <taxon>Eukaryota</taxon>
        <taxon>Fungi</taxon>
        <taxon>Dikarya</taxon>
        <taxon>Ascomycota</taxon>
        <taxon>Pezizomycotina</taxon>
        <taxon>Eurotiomycetes</taxon>
        <taxon>Chaetothyriomycetidae</taxon>
        <taxon>Chaetothyriales</taxon>
        <taxon>Herpotrichiellaceae</taxon>
        <taxon>Cladophialophora</taxon>
    </lineage>
</organism>
<dbReference type="AlphaFoldDB" id="W9WYN7"/>
<name>W9WYN7_9EURO</name>
<comment type="caution">
    <text evidence="8">The sequence shown here is derived from an EMBL/GenBank/DDBJ whole genome shotgun (WGS) entry which is preliminary data.</text>
</comment>
<dbReference type="InterPro" id="IPR016169">
    <property type="entry name" value="FAD-bd_PCMH_sub2"/>
</dbReference>
<dbReference type="EMBL" id="AMGX01000010">
    <property type="protein sequence ID" value="EXJ69781.1"/>
    <property type="molecule type" value="Genomic_DNA"/>
</dbReference>
<gene>
    <name evidence="8" type="ORF">A1O5_06852</name>
</gene>
<dbReference type="GeneID" id="19191560"/>
<dbReference type="InterPro" id="IPR016166">
    <property type="entry name" value="FAD-bd_PCMH"/>
</dbReference>
<keyword evidence="9" id="KW-1185">Reference proteome</keyword>
<dbReference type="GO" id="GO:0071949">
    <property type="term" value="F:FAD binding"/>
    <property type="evidence" value="ECO:0007669"/>
    <property type="project" value="InterPro"/>
</dbReference>
<evidence type="ECO:0000259" key="7">
    <source>
        <dbReference type="PROSITE" id="PS51387"/>
    </source>
</evidence>
<keyword evidence="4" id="KW-0560">Oxidoreductase</keyword>
<dbReference type="PANTHER" id="PTHR42973:SF53">
    <property type="entry name" value="FAD-BINDING PCMH-TYPE DOMAIN-CONTAINING PROTEIN-RELATED"/>
    <property type="match status" value="1"/>
</dbReference>
<evidence type="ECO:0000256" key="4">
    <source>
        <dbReference type="ARBA" id="ARBA00023002"/>
    </source>
</evidence>
<evidence type="ECO:0000256" key="3">
    <source>
        <dbReference type="ARBA" id="ARBA00022827"/>
    </source>
</evidence>
<proteinExistence type="inferred from homology"/>
<dbReference type="STRING" id="1182543.W9WYN7"/>
<feature type="domain" description="FAD-binding PCMH-type" evidence="7">
    <location>
        <begin position="73"/>
        <end position="248"/>
    </location>
</feature>
<dbReference type="SUPFAM" id="SSF56176">
    <property type="entry name" value="FAD-binding/transporter-associated domain-like"/>
    <property type="match status" value="1"/>
</dbReference>
<dbReference type="GO" id="GO:0016491">
    <property type="term" value="F:oxidoreductase activity"/>
    <property type="evidence" value="ECO:0007669"/>
    <property type="project" value="UniProtKB-KW"/>
</dbReference>
<dbReference type="Gene3D" id="3.30.465.10">
    <property type="match status" value="1"/>
</dbReference>
<evidence type="ECO:0000256" key="6">
    <source>
        <dbReference type="SAM" id="SignalP"/>
    </source>
</evidence>
<protein>
    <recommendedName>
        <fullName evidence="7">FAD-binding PCMH-type domain-containing protein</fullName>
    </recommendedName>
</protein>
<keyword evidence="2" id="KW-0285">Flavoprotein</keyword>
<feature type="region of interest" description="Disordered" evidence="5">
    <location>
        <begin position="470"/>
        <end position="510"/>
    </location>
</feature>